<evidence type="ECO:0000313" key="2">
    <source>
        <dbReference type="EMBL" id="KAJ1142005.1"/>
    </source>
</evidence>
<comment type="caution">
    <text evidence="2">The sequence shown here is derived from an EMBL/GenBank/DDBJ whole genome shotgun (WGS) entry which is preliminary data.</text>
</comment>
<sequence>MRKREALGLAREAEAGQGPRSQSGPTADSTLIREVHSPHLRPRKWNLTAPAVSPGPPTGREPRREANPPEPRPGQAARFTPLAPGRTEQPAAAARLPNRPQTDSTAAPHLWRGNRDQSRRISGSAQREEAASPVPWAQPGSEARSNSGGKTGAAGAPPSTRCRYHPQ</sequence>
<proteinExistence type="predicted"/>
<keyword evidence="3" id="KW-1185">Reference proteome</keyword>
<gene>
    <name evidence="2" type="ORF">NDU88_008333</name>
</gene>
<evidence type="ECO:0000313" key="3">
    <source>
        <dbReference type="Proteomes" id="UP001066276"/>
    </source>
</evidence>
<accession>A0AAV7QPL2</accession>
<feature type="compositionally biased region" description="Basic and acidic residues" evidence="1">
    <location>
        <begin position="1"/>
        <end position="14"/>
    </location>
</feature>
<protein>
    <submittedName>
        <fullName evidence="2">Uncharacterized protein</fullName>
    </submittedName>
</protein>
<dbReference type="AlphaFoldDB" id="A0AAV7QPL2"/>
<evidence type="ECO:0000256" key="1">
    <source>
        <dbReference type="SAM" id="MobiDB-lite"/>
    </source>
</evidence>
<feature type="region of interest" description="Disordered" evidence="1">
    <location>
        <begin position="1"/>
        <end position="167"/>
    </location>
</feature>
<feature type="compositionally biased region" description="Polar residues" evidence="1">
    <location>
        <begin position="19"/>
        <end position="29"/>
    </location>
</feature>
<name>A0AAV7QPL2_PLEWA</name>
<reference evidence="2" key="1">
    <citation type="journal article" date="2022" name="bioRxiv">
        <title>Sequencing and chromosome-scale assembly of the giantPleurodeles waltlgenome.</title>
        <authorList>
            <person name="Brown T."/>
            <person name="Elewa A."/>
            <person name="Iarovenko S."/>
            <person name="Subramanian E."/>
            <person name="Araus A.J."/>
            <person name="Petzold A."/>
            <person name="Susuki M."/>
            <person name="Suzuki K.-i.T."/>
            <person name="Hayashi T."/>
            <person name="Toyoda A."/>
            <person name="Oliveira C."/>
            <person name="Osipova E."/>
            <person name="Leigh N.D."/>
            <person name="Simon A."/>
            <person name="Yun M.H."/>
        </authorList>
    </citation>
    <scope>NUCLEOTIDE SEQUENCE</scope>
    <source>
        <strain evidence="2">20211129_DDA</strain>
        <tissue evidence="2">Liver</tissue>
    </source>
</reference>
<organism evidence="2 3">
    <name type="scientific">Pleurodeles waltl</name>
    <name type="common">Iberian ribbed newt</name>
    <dbReference type="NCBI Taxonomy" id="8319"/>
    <lineage>
        <taxon>Eukaryota</taxon>
        <taxon>Metazoa</taxon>
        <taxon>Chordata</taxon>
        <taxon>Craniata</taxon>
        <taxon>Vertebrata</taxon>
        <taxon>Euteleostomi</taxon>
        <taxon>Amphibia</taxon>
        <taxon>Batrachia</taxon>
        <taxon>Caudata</taxon>
        <taxon>Salamandroidea</taxon>
        <taxon>Salamandridae</taxon>
        <taxon>Pleurodelinae</taxon>
        <taxon>Pleurodeles</taxon>
    </lineage>
</organism>
<dbReference type="Proteomes" id="UP001066276">
    <property type="component" value="Chromosome 6"/>
</dbReference>
<dbReference type="EMBL" id="JANPWB010000010">
    <property type="protein sequence ID" value="KAJ1142005.1"/>
    <property type="molecule type" value="Genomic_DNA"/>
</dbReference>